<dbReference type="EMBL" id="FOHQ01000001">
    <property type="protein sequence ID" value="SES64552.1"/>
    <property type="molecule type" value="Genomic_DNA"/>
</dbReference>
<name>A0A1H9Y733_9EURY</name>
<feature type="domain" description="Bacterial bifunctional deaminase-reductase C-terminal" evidence="1">
    <location>
        <begin position="10"/>
        <end position="170"/>
    </location>
</feature>
<sequence length="180" mass="19978">MSEKAGLKKILYIGMSLDGYIATRSGDIDWLVEDPGYDLYERFIENIGSIIMGRKTYEKILSFDIDWPYGSIPCFVLTSSDEFNDTDIVSFTNSPVDELVDEISSRTEKDIWILGGGVVVSEFLTSGLIDEIIIGIMPVLLGDGIPLFQEGSGETKLELLDISSYLKGMVQVHYRVVDGS</sequence>
<keyword evidence="3" id="KW-1185">Reference proteome</keyword>
<dbReference type="InterPro" id="IPR050765">
    <property type="entry name" value="Riboflavin_Biosynth_HTPR"/>
</dbReference>
<dbReference type="PANTHER" id="PTHR38011">
    <property type="entry name" value="DIHYDROFOLATE REDUCTASE FAMILY PROTEIN (AFU_ORTHOLOGUE AFUA_8G06820)"/>
    <property type="match status" value="1"/>
</dbReference>
<protein>
    <submittedName>
        <fullName evidence="2">Dihydrofolate reductase</fullName>
    </submittedName>
</protein>
<dbReference type="PANTHER" id="PTHR38011:SF11">
    <property type="entry name" value="2,5-DIAMINO-6-RIBOSYLAMINO-4(3H)-PYRIMIDINONE 5'-PHOSPHATE REDUCTASE"/>
    <property type="match status" value="1"/>
</dbReference>
<dbReference type="RefSeq" id="WP_244625112.1">
    <property type="nucleotide sequence ID" value="NZ_CAAGSJ010000004.1"/>
</dbReference>
<gene>
    <name evidence="2" type="ORF">SAMN04488587_0297</name>
</gene>
<evidence type="ECO:0000313" key="2">
    <source>
        <dbReference type="EMBL" id="SES64552.1"/>
    </source>
</evidence>
<organism evidence="2 3">
    <name type="scientific">Methanococcoides vulcani</name>
    <dbReference type="NCBI Taxonomy" id="1353158"/>
    <lineage>
        <taxon>Archaea</taxon>
        <taxon>Methanobacteriati</taxon>
        <taxon>Methanobacteriota</taxon>
        <taxon>Stenosarchaea group</taxon>
        <taxon>Methanomicrobia</taxon>
        <taxon>Methanosarcinales</taxon>
        <taxon>Methanosarcinaceae</taxon>
        <taxon>Methanococcoides</taxon>
    </lineage>
</organism>
<evidence type="ECO:0000313" key="3">
    <source>
        <dbReference type="Proteomes" id="UP000243338"/>
    </source>
</evidence>
<dbReference type="AlphaFoldDB" id="A0A1H9Y733"/>
<reference evidence="3" key="1">
    <citation type="submission" date="2016-10" db="EMBL/GenBank/DDBJ databases">
        <authorList>
            <person name="Varghese N."/>
            <person name="Submissions S."/>
        </authorList>
    </citation>
    <scope>NUCLEOTIDE SEQUENCE [LARGE SCALE GENOMIC DNA]</scope>
    <source>
        <strain evidence="3">SLH 33</strain>
    </source>
</reference>
<proteinExistence type="predicted"/>
<dbReference type="InterPro" id="IPR024072">
    <property type="entry name" value="DHFR-like_dom_sf"/>
</dbReference>
<dbReference type="Proteomes" id="UP000243338">
    <property type="component" value="Unassembled WGS sequence"/>
</dbReference>
<dbReference type="Pfam" id="PF01872">
    <property type="entry name" value="RibD_C"/>
    <property type="match status" value="1"/>
</dbReference>
<dbReference type="STRING" id="1353158.SAMN04488587_0297"/>
<dbReference type="GO" id="GO:0009231">
    <property type="term" value="P:riboflavin biosynthetic process"/>
    <property type="evidence" value="ECO:0007669"/>
    <property type="project" value="InterPro"/>
</dbReference>
<dbReference type="SUPFAM" id="SSF53597">
    <property type="entry name" value="Dihydrofolate reductase-like"/>
    <property type="match status" value="1"/>
</dbReference>
<dbReference type="InterPro" id="IPR002734">
    <property type="entry name" value="RibDG_C"/>
</dbReference>
<dbReference type="GO" id="GO:0008703">
    <property type="term" value="F:5-amino-6-(5-phosphoribosylamino)uracil reductase activity"/>
    <property type="evidence" value="ECO:0007669"/>
    <property type="project" value="InterPro"/>
</dbReference>
<evidence type="ECO:0000259" key="1">
    <source>
        <dbReference type="Pfam" id="PF01872"/>
    </source>
</evidence>
<dbReference type="Gene3D" id="3.40.430.10">
    <property type="entry name" value="Dihydrofolate Reductase, subunit A"/>
    <property type="match status" value="1"/>
</dbReference>
<accession>A0A1H9Y733</accession>